<dbReference type="Proteomes" id="UP000681794">
    <property type="component" value="Chromosome"/>
</dbReference>
<organism evidence="1 2">
    <name type="scientific">Curtobacterium aetherium</name>
    <dbReference type="NCBI Taxonomy" id="2841594"/>
    <lineage>
        <taxon>Bacteria</taxon>
        <taxon>Bacillati</taxon>
        <taxon>Actinomycetota</taxon>
        <taxon>Actinomycetes</taxon>
        <taxon>Micrococcales</taxon>
        <taxon>Microbacteriaceae</taxon>
        <taxon>Curtobacterium</taxon>
    </lineage>
</organism>
<keyword evidence="2" id="KW-1185">Reference proteome</keyword>
<gene>
    <name evidence="1" type="ORF">KM842_15515</name>
</gene>
<proteinExistence type="predicted"/>
<name>A0ACD1E3X6_9MICO</name>
<protein>
    <submittedName>
        <fullName evidence="1">Uncharacterized protein</fullName>
    </submittedName>
</protein>
<dbReference type="EMBL" id="CP076544">
    <property type="protein sequence ID" value="QWS33613.1"/>
    <property type="molecule type" value="Genomic_DNA"/>
</dbReference>
<evidence type="ECO:0000313" key="2">
    <source>
        <dbReference type="Proteomes" id="UP000681794"/>
    </source>
</evidence>
<sequence length="143" mass="14907">MTDDNDTRRPEQDAARLGLVVVGEAAALQSGDEAAMDASEENIRDAVDELVDVPLTPRQEEVVERLAQAGGTLTAGLSGALAAQTGNSVDDVLEGAARSILWQERLAQQADAGHPDGGRADAGRSDAGHPDTRPEDHGDRDTA</sequence>
<accession>A0ACD1E3X6</accession>
<evidence type="ECO:0000313" key="1">
    <source>
        <dbReference type="EMBL" id="QWS33613.1"/>
    </source>
</evidence>
<reference evidence="1" key="1">
    <citation type="submission" date="2021-06" db="EMBL/GenBank/DDBJ databases">
        <authorList>
            <person name="Ellington A.J."/>
            <person name="Bryan N.C."/>
            <person name="Christner B.C."/>
            <person name="Reisch C.R."/>
        </authorList>
    </citation>
    <scope>NUCLEOTIDE SEQUENCE</scope>
    <source>
        <strain evidence="1">L6-1</strain>
    </source>
</reference>